<comment type="caution">
    <text evidence="3">The sequence shown here is derived from an EMBL/GenBank/DDBJ whole genome shotgun (WGS) entry which is preliminary data.</text>
</comment>
<feature type="region of interest" description="Disordered" evidence="1">
    <location>
        <begin position="140"/>
        <end position="345"/>
    </location>
</feature>
<dbReference type="PANTHER" id="PTHR13309">
    <property type="entry name" value="NUCLEAR FRAGILE X MENTAL RETARDATION PROTEIN INTERACTING PROTEIN 1"/>
    <property type="match status" value="1"/>
</dbReference>
<sequence length="451" mass="50995">MLPFQPPQLPNQIRAEGKTNTQQVAFIANSNNSYYPIPCNNLNTQFNNQYQLPLQNIHMGGLPQPQFYPQNVMQNMNQFASCQPLVFPQNHIGFPPQVNPFNIPPCFNHAMGSAQGSQNIGPCMNPQLGMVNSQQVSYNTKDQNMFGPSTMGPNAVQGSPVTSQQLQRNSLSSLTSSPAQMQQSQNNLQSNNFGKSQGNHANDNGSNISNFNQRNPQGNDFTRIQNESPKTESQNTRFQKSNFHPKAIAKGKFKPFKGKGNNDNGARKPHLSKCTEEKISAQSSKSHALSYSEQEIQQWREERRKKHPSSSRPLAVNYSEQEVQQWREERRKNHPSRSIIEKKFGDKTEPKVIDGVAQKRRQQLKEILAKQAELGVEVAEIPKNYLLDSENQVQEREQNRTPTKKGRFQNKHGKRKRGGVNRFECEEQNGQDTSDEDVPDGTVAENEEHSL</sequence>
<evidence type="ECO:0000256" key="1">
    <source>
        <dbReference type="SAM" id="MobiDB-lite"/>
    </source>
</evidence>
<evidence type="ECO:0000313" key="4">
    <source>
        <dbReference type="Proteomes" id="UP000631114"/>
    </source>
</evidence>
<reference evidence="3 4" key="1">
    <citation type="submission" date="2020-10" db="EMBL/GenBank/DDBJ databases">
        <title>The Coptis chinensis genome and diversification of protoberbering-type alkaloids.</title>
        <authorList>
            <person name="Wang B."/>
            <person name="Shu S."/>
            <person name="Song C."/>
            <person name="Liu Y."/>
        </authorList>
    </citation>
    <scope>NUCLEOTIDE SEQUENCE [LARGE SCALE GENOMIC DNA]</scope>
    <source>
        <strain evidence="3">HL-2020</strain>
        <tissue evidence="3">Leaf</tissue>
    </source>
</reference>
<dbReference type="Proteomes" id="UP000631114">
    <property type="component" value="Unassembled WGS sequence"/>
</dbReference>
<feature type="compositionally biased region" description="Low complexity" evidence="1">
    <location>
        <begin position="163"/>
        <end position="192"/>
    </location>
</feature>
<dbReference type="EMBL" id="JADFTS010000007">
    <property type="protein sequence ID" value="KAF9596249.1"/>
    <property type="molecule type" value="Genomic_DNA"/>
</dbReference>
<feature type="domain" description="FMR1-interacting protein 1 conserved" evidence="2">
    <location>
        <begin position="288"/>
        <end position="311"/>
    </location>
</feature>
<feature type="compositionally biased region" description="Basic residues" evidence="1">
    <location>
        <begin position="247"/>
        <end position="257"/>
    </location>
</feature>
<dbReference type="AlphaFoldDB" id="A0A835HBH4"/>
<feature type="region of interest" description="Disordered" evidence="1">
    <location>
        <begin position="389"/>
        <end position="451"/>
    </location>
</feature>
<dbReference type="OrthoDB" id="273070at2759"/>
<feature type="domain" description="FMR1-interacting protein 1 conserved" evidence="2">
    <location>
        <begin position="317"/>
        <end position="343"/>
    </location>
</feature>
<dbReference type="GO" id="GO:0005634">
    <property type="term" value="C:nucleus"/>
    <property type="evidence" value="ECO:0007669"/>
    <property type="project" value="TreeGrafter"/>
</dbReference>
<evidence type="ECO:0000259" key="2">
    <source>
        <dbReference type="Pfam" id="PF10453"/>
    </source>
</evidence>
<dbReference type="InterPro" id="IPR019496">
    <property type="entry name" value="NUFIP1_cons_dom"/>
</dbReference>
<dbReference type="InterPro" id="IPR039136">
    <property type="entry name" value="NUFIP1-like"/>
</dbReference>
<dbReference type="GO" id="GO:0003723">
    <property type="term" value="F:RNA binding"/>
    <property type="evidence" value="ECO:0007669"/>
    <property type="project" value="InterPro"/>
</dbReference>
<feature type="compositionally biased region" description="Basic residues" evidence="1">
    <location>
        <begin position="402"/>
        <end position="419"/>
    </location>
</feature>
<feature type="compositionally biased region" description="Polar residues" evidence="1">
    <location>
        <begin position="280"/>
        <end position="292"/>
    </location>
</feature>
<dbReference type="Pfam" id="PF10453">
    <property type="entry name" value="NUFIP1"/>
    <property type="match status" value="2"/>
</dbReference>
<keyword evidence="4" id="KW-1185">Reference proteome</keyword>
<dbReference type="GO" id="GO:0000492">
    <property type="term" value="P:box C/D snoRNP assembly"/>
    <property type="evidence" value="ECO:0007669"/>
    <property type="project" value="TreeGrafter"/>
</dbReference>
<feature type="compositionally biased region" description="Polar residues" evidence="1">
    <location>
        <begin position="193"/>
        <end position="242"/>
    </location>
</feature>
<evidence type="ECO:0000313" key="3">
    <source>
        <dbReference type="EMBL" id="KAF9596249.1"/>
    </source>
</evidence>
<feature type="compositionally biased region" description="Acidic residues" evidence="1">
    <location>
        <begin position="426"/>
        <end position="439"/>
    </location>
</feature>
<proteinExistence type="predicted"/>
<organism evidence="3 4">
    <name type="scientific">Coptis chinensis</name>
    <dbReference type="NCBI Taxonomy" id="261450"/>
    <lineage>
        <taxon>Eukaryota</taxon>
        <taxon>Viridiplantae</taxon>
        <taxon>Streptophyta</taxon>
        <taxon>Embryophyta</taxon>
        <taxon>Tracheophyta</taxon>
        <taxon>Spermatophyta</taxon>
        <taxon>Magnoliopsida</taxon>
        <taxon>Ranunculales</taxon>
        <taxon>Ranunculaceae</taxon>
        <taxon>Coptidoideae</taxon>
        <taxon>Coptis</taxon>
    </lineage>
</organism>
<name>A0A835HBH4_9MAGN</name>
<accession>A0A835HBH4</accession>
<gene>
    <name evidence="3" type="ORF">IFM89_008412</name>
</gene>
<protein>
    <recommendedName>
        <fullName evidence="2">FMR1-interacting protein 1 conserved domain-containing protein</fullName>
    </recommendedName>
</protein>
<dbReference type="PANTHER" id="PTHR13309:SF0">
    <property type="entry name" value="FMR1-INTERACTING PROTEIN NUFIP1"/>
    <property type="match status" value="1"/>
</dbReference>